<evidence type="ECO:0000256" key="1">
    <source>
        <dbReference type="ARBA" id="ARBA00004193"/>
    </source>
</evidence>
<evidence type="ECO:0000313" key="7">
    <source>
        <dbReference type="Proteomes" id="UP001211894"/>
    </source>
</evidence>
<dbReference type="InterPro" id="IPR039424">
    <property type="entry name" value="SBP_5"/>
</dbReference>
<dbReference type="EMBL" id="JAQKAB010000003">
    <property type="protein sequence ID" value="MDA7026096.1"/>
    <property type="molecule type" value="Genomic_DNA"/>
</dbReference>
<dbReference type="PANTHER" id="PTHR30290">
    <property type="entry name" value="PERIPLASMIC BINDING COMPONENT OF ABC TRANSPORTER"/>
    <property type="match status" value="1"/>
</dbReference>
<name>A0ABT4X1F5_9BACI</name>
<dbReference type="InterPro" id="IPR023765">
    <property type="entry name" value="SBP_5_CS"/>
</dbReference>
<dbReference type="RefSeq" id="WP_271339949.1">
    <property type="nucleotide sequence ID" value="NZ_JAQKAB010000003.1"/>
</dbReference>
<dbReference type="PROSITE" id="PS01040">
    <property type="entry name" value="SBP_BACTERIAL_5"/>
    <property type="match status" value="1"/>
</dbReference>
<evidence type="ECO:0000256" key="3">
    <source>
        <dbReference type="ARBA" id="ARBA00022729"/>
    </source>
</evidence>
<dbReference type="PIRSF" id="PIRSF002741">
    <property type="entry name" value="MppA"/>
    <property type="match status" value="1"/>
</dbReference>
<dbReference type="CDD" id="cd08504">
    <property type="entry name" value="PBP2_OppA"/>
    <property type="match status" value="1"/>
</dbReference>
<comment type="subcellular location">
    <subcellularLocation>
        <location evidence="1">Cell membrane</location>
        <topology evidence="1">Lipid-anchor</topology>
    </subcellularLocation>
</comment>
<sequence length="541" mass="60961">MKKRCSLISLLLLFTLVLSACGFGGGSDSGKKGSEGKDTLNINIKTEPFSLNPGLANDSVSSNVLRQTFEGLTTIDKDGKPVEATAEKIEVSKDKKTYTFTLRDGAKWSNGDPVTAQDFEYAWKWALDPKNQSQYAYQLYYLKGGEAANKGKGKIADVGVKALNDKTLKVELEKPTPYFTELTAFYTYLPVNKKVAEKNPKWYTDAGENYVSNGPFKMTKWKHSGNIVLEKNDQYWDKGAVKLKKINIAMVNDANTGLNMYKKGETDYVGEPLDSIPTDAVPSLKNEGLEVDPFASVYMYKFNTEKAPLNNVNIRKALTYAINREAIVKNVTQADESPATKFIPPVIHGFESKEGYFKDHDVDKAKEYLQKGLKELGLNKASELPKITLSYNTDNRHQQVAQAIQEMWNKDLGVKVELSNEEWNVYIDKLHGGNYQIGRLGWIADFNDAMTFLETYRDKDGGNNDTNWENAKYKELLTKASVEPDADKRIKLMKEAEGILMDELPIAPIFFYTMPHLHDEHLKGYVLLGTGEIYFKTAYFE</sequence>
<organism evidence="6 7">
    <name type="scientific">Bacillus changyiensis</name>
    <dbReference type="NCBI Taxonomy" id="3004103"/>
    <lineage>
        <taxon>Bacteria</taxon>
        <taxon>Bacillati</taxon>
        <taxon>Bacillota</taxon>
        <taxon>Bacilli</taxon>
        <taxon>Bacillales</taxon>
        <taxon>Bacillaceae</taxon>
        <taxon>Bacillus</taxon>
    </lineage>
</organism>
<comment type="caution">
    <text evidence="6">The sequence shown here is derived from an EMBL/GenBank/DDBJ whole genome shotgun (WGS) entry which is preliminary data.</text>
</comment>
<dbReference type="PANTHER" id="PTHR30290:SF79">
    <property type="entry name" value="DIPEPTIDE-BINDING PROTEIN DPPE"/>
    <property type="match status" value="1"/>
</dbReference>
<proteinExistence type="inferred from homology"/>
<comment type="similarity">
    <text evidence="2">Belongs to the bacterial solute-binding protein 5 family.</text>
</comment>
<dbReference type="InterPro" id="IPR000914">
    <property type="entry name" value="SBP_5_dom"/>
</dbReference>
<dbReference type="SUPFAM" id="SSF53850">
    <property type="entry name" value="Periplasmic binding protein-like II"/>
    <property type="match status" value="1"/>
</dbReference>
<dbReference type="Pfam" id="PF00496">
    <property type="entry name" value="SBP_bac_5"/>
    <property type="match status" value="1"/>
</dbReference>
<reference evidence="6 7" key="1">
    <citation type="submission" date="2023-01" db="EMBL/GenBank/DDBJ databases">
        <title>Bacillus changyiensis sp. nov., isolated from a coastal deposit.</title>
        <authorList>
            <person name="Xiao G."/>
            <person name="Lai Q."/>
            <person name="Hu Z."/>
            <person name="Shao Z."/>
        </authorList>
    </citation>
    <scope>NUCLEOTIDE SEQUENCE [LARGE SCALE GENOMIC DNA]</scope>
    <source>
        <strain evidence="6 7">CLL-7-23</strain>
    </source>
</reference>
<protein>
    <submittedName>
        <fullName evidence="6">Peptide ABC transporter substrate-binding protein</fullName>
    </submittedName>
</protein>
<dbReference type="Gene3D" id="3.90.76.10">
    <property type="entry name" value="Dipeptide-binding Protein, Domain 1"/>
    <property type="match status" value="1"/>
</dbReference>
<gene>
    <name evidence="6" type="ORF">PJ311_05635</name>
</gene>
<dbReference type="Gene3D" id="3.40.190.10">
    <property type="entry name" value="Periplasmic binding protein-like II"/>
    <property type="match status" value="1"/>
</dbReference>
<feature type="signal peptide" evidence="4">
    <location>
        <begin position="1"/>
        <end position="20"/>
    </location>
</feature>
<feature type="chain" id="PRO_5047451895" evidence="4">
    <location>
        <begin position="21"/>
        <end position="541"/>
    </location>
</feature>
<feature type="domain" description="Solute-binding protein family 5" evidence="5">
    <location>
        <begin position="80"/>
        <end position="463"/>
    </location>
</feature>
<evidence type="ECO:0000313" key="6">
    <source>
        <dbReference type="EMBL" id="MDA7026096.1"/>
    </source>
</evidence>
<accession>A0ABT4X1F5</accession>
<dbReference type="Gene3D" id="3.10.105.10">
    <property type="entry name" value="Dipeptide-binding Protein, Domain 3"/>
    <property type="match status" value="1"/>
</dbReference>
<evidence type="ECO:0000256" key="2">
    <source>
        <dbReference type="ARBA" id="ARBA00005695"/>
    </source>
</evidence>
<dbReference type="Proteomes" id="UP001211894">
    <property type="component" value="Unassembled WGS sequence"/>
</dbReference>
<dbReference type="PROSITE" id="PS51257">
    <property type="entry name" value="PROKAR_LIPOPROTEIN"/>
    <property type="match status" value="1"/>
</dbReference>
<keyword evidence="7" id="KW-1185">Reference proteome</keyword>
<evidence type="ECO:0000256" key="4">
    <source>
        <dbReference type="SAM" id="SignalP"/>
    </source>
</evidence>
<keyword evidence="3 4" id="KW-0732">Signal</keyword>
<dbReference type="InterPro" id="IPR030678">
    <property type="entry name" value="Peptide/Ni-bd"/>
</dbReference>
<evidence type="ECO:0000259" key="5">
    <source>
        <dbReference type="Pfam" id="PF00496"/>
    </source>
</evidence>